<protein>
    <submittedName>
        <fullName evidence="8">Flavodoxin</fullName>
    </submittedName>
</protein>
<dbReference type="InterPro" id="IPR008254">
    <property type="entry name" value="Flavodoxin/NO_synth"/>
</dbReference>
<evidence type="ECO:0000313" key="9">
    <source>
        <dbReference type="Proteomes" id="UP000324209"/>
    </source>
</evidence>
<evidence type="ECO:0000259" key="7">
    <source>
        <dbReference type="PROSITE" id="PS50902"/>
    </source>
</evidence>
<dbReference type="Proteomes" id="UP000324209">
    <property type="component" value="Chromosome"/>
</dbReference>
<evidence type="ECO:0000256" key="3">
    <source>
        <dbReference type="ARBA" id="ARBA00022448"/>
    </source>
</evidence>
<dbReference type="Gene3D" id="3.40.50.360">
    <property type="match status" value="1"/>
</dbReference>
<dbReference type="RefSeq" id="WP_149487097.1">
    <property type="nucleotide sequence ID" value="NZ_CP036150.1"/>
</dbReference>
<evidence type="ECO:0000256" key="4">
    <source>
        <dbReference type="ARBA" id="ARBA00022630"/>
    </source>
</evidence>
<sequence>MEEAIIVYGSKQGKTAHMADIIASVLKEKNISVLVKNVFETNPEDLLHYKFIILGSSTWSNGDLQSDFIDFERGMDDLDLKGHFAAAFGSGSSRFPYFCEAVRILEAKLRSLGSRMMLPSLMVNDLENRTDEESKEWALVLAGEIEQIH</sequence>
<reference evidence="8 9" key="1">
    <citation type="submission" date="2019-02" db="EMBL/GenBank/DDBJ databases">
        <title>Complete Genome Sequence and Methylome Analysis of free living Spirochaetas.</title>
        <authorList>
            <person name="Fomenkov A."/>
            <person name="Dubinina G."/>
            <person name="Leshcheva N."/>
            <person name="Mikheeva N."/>
            <person name="Grabovich M."/>
            <person name="Vincze T."/>
            <person name="Roberts R.J."/>
        </authorList>
    </citation>
    <scope>NUCLEOTIDE SEQUENCE [LARGE SCALE GENOMIC DNA]</scope>
    <source>
        <strain evidence="8 9">K2</strain>
    </source>
</reference>
<keyword evidence="6" id="KW-0249">Electron transport</keyword>
<evidence type="ECO:0000256" key="1">
    <source>
        <dbReference type="ARBA" id="ARBA00001917"/>
    </source>
</evidence>
<dbReference type="Pfam" id="PF00258">
    <property type="entry name" value="Flavodoxin_1"/>
    <property type="match status" value="1"/>
</dbReference>
<dbReference type="PROSITE" id="PS00201">
    <property type="entry name" value="FLAVODOXIN"/>
    <property type="match status" value="1"/>
</dbReference>
<proteinExistence type="inferred from homology"/>
<feature type="domain" description="Flavodoxin-like" evidence="7">
    <location>
        <begin position="4"/>
        <end position="142"/>
    </location>
</feature>
<dbReference type="GO" id="GO:0009055">
    <property type="term" value="F:electron transfer activity"/>
    <property type="evidence" value="ECO:0007669"/>
    <property type="project" value="InterPro"/>
</dbReference>
<accession>A0A5C1QMX1</accession>
<dbReference type="InterPro" id="IPR050619">
    <property type="entry name" value="Flavodoxin"/>
</dbReference>
<gene>
    <name evidence="8" type="ORF">EXM22_13860</name>
</gene>
<dbReference type="KEGG" id="ock:EXM22_13860"/>
<name>A0A5C1QMX1_9SPIO</name>
<evidence type="ECO:0000313" key="8">
    <source>
        <dbReference type="EMBL" id="QEN09021.1"/>
    </source>
</evidence>
<dbReference type="SUPFAM" id="SSF52218">
    <property type="entry name" value="Flavoproteins"/>
    <property type="match status" value="1"/>
</dbReference>
<keyword evidence="9" id="KW-1185">Reference proteome</keyword>
<evidence type="ECO:0000256" key="2">
    <source>
        <dbReference type="ARBA" id="ARBA00005267"/>
    </source>
</evidence>
<dbReference type="EMBL" id="CP036150">
    <property type="protein sequence ID" value="QEN09021.1"/>
    <property type="molecule type" value="Genomic_DNA"/>
</dbReference>
<dbReference type="AlphaFoldDB" id="A0A5C1QMX1"/>
<dbReference type="PANTHER" id="PTHR42809">
    <property type="entry name" value="FLAVODOXIN 2"/>
    <property type="match status" value="1"/>
</dbReference>
<dbReference type="InterPro" id="IPR001226">
    <property type="entry name" value="Flavodoxin_CS"/>
</dbReference>
<dbReference type="PROSITE" id="PS50902">
    <property type="entry name" value="FLAVODOXIN_LIKE"/>
    <property type="match status" value="1"/>
</dbReference>
<comment type="similarity">
    <text evidence="2">Belongs to the flavodoxin family.</text>
</comment>
<comment type="cofactor">
    <cofactor evidence="1">
        <name>FMN</name>
        <dbReference type="ChEBI" id="CHEBI:58210"/>
    </cofactor>
</comment>
<dbReference type="GO" id="GO:0010181">
    <property type="term" value="F:FMN binding"/>
    <property type="evidence" value="ECO:0007669"/>
    <property type="project" value="InterPro"/>
</dbReference>
<dbReference type="OrthoDB" id="9790745at2"/>
<keyword evidence="4" id="KW-0285">Flavoprotein</keyword>
<evidence type="ECO:0000256" key="6">
    <source>
        <dbReference type="ARBA" id="ARBA00022982"/>
    </source>
</evidence>
<keyword evidence="3" id="KW-0813">Transport</keyword>
<organism evidence="8 9">
    <name type="scientific">Oceanispirochaeta crateris</name>
    <dbReference type="NCBI Taxonomy" id="2518645"/>
    <lineage>
        <taxon>Bacteria</taxon>
        <taxon>Pseudomonadati</taxon>
        <taxon>Spirochaetota</taxon>
        <taxon>Spirochaetia</taxon>
        <taxon>Spirochaetales</taxon>
        <taxon>Spirochaetaceae</taxon>
        <taxon>Oceanispirochaeta</taxon>
    </lineage>
</organism>
<evidence type="ECO:0000256" key="5">
    <source>
        <dbReference type="ARBA" id="ARBA00022643"/>
    </source>
</evidence>
<dbReference type="InterPro" id="IPR029039">
    <property type="entry name" value="Flavoprotein-like_sf"/>
</dbReference>
<dbReference type="PANTHER" id="PTHR42809:SF1">
    <property type="entry name" value="FLAVODOXIN 1"/>
    <property type="match status" value="1"/>
</dbReference>
<keyword evidence="5" id="KW-0288">FMN</keyword>